<dbReference type="Gene3D" id="3.30.420.10">
    <property type="entry name" value="Ribonuclease H-like superfamily/Ribonuclease H"/>
    <property type="match status" value="1"/>
</dbReference>
<dbReference type="GO" id="GO:0003824">
    <property type="term" value="F:catalytic activity"/>
    <property type="evidence" value="ECO:0007669"/>
    <property type="project" value="UniProtKB-KW"/>
</dbReference>
<organism evidence="3 4">
    <name type="scientific">Mugilogobius chulae</name>
    <name type="common">yellowstripe goby</name>
    <dbReference type="NCBI Taxonomy" id="88201"/>
    <lineage>
        <taxon>Eukaryota</taxon>
        <taxon>Metazoa</taxon>
        <taxon>Chordata</taxon>
        <taxon>Craniata</taxon>
        <taxon>Vertebrata</taxon>
        <taxon>Euteleostomi</taxon>
        <taxon>Actinopterygii</taxon>
        <taxon>Neopterygii</taxon>
        <taxon>Teleostei</taxon>
        <taxon>Neoteleostei</taxon>
        <taxon>Acanthomorphata</taxon>
        <taxon>Gobiaria</taxon>
        <taxon>Gobiiformes</taxon>
        <taxon>Gobioidei</taxon>
        <taxon>Gobiidae</taxon>
        <taxon>Gobionellinae</taxon>
        <taxon>Mugilogobius</taxon>
    </lineage>
</organism>
<name>A0AAW0Q4V8_9GOBI</name>
<dbReference type="Gene3D" id="3.10.10.10">
    <property type="entry name" value="HIV Type 1 Reverse Transcriptase, subunit A, domain 1"/>
    <property type="match status" value="1"/>
</dbReference>
<dbReference type="CDD" id="cd09274">
    <property type="entry name" value="RNase_HI_RT_Ty3"/>
    <property type="match status" value="1"/>
</dbReference>
<reference evidence="4" key="1">
    <citation type="submission" date="2024-04" db="EMBL/GenBank/DDBJ databases">
        <title>Salinicola lusitanus LLJ914,a marine bacterium isolated from the Okinawa Trough.</title>
        <authorList>
            <person name="Li J."/>
        </authorList>
    </citation>
    <scope>NUCLEOTIDE SEQUENCE [LARGE SCALE GENOMIC DNA]</scope>
</reference>
<evidence type="ECO:0000313" key="4">
    <source>
        <dbReference type="Proteomes" id="UP001460270"/>
    </source>
</evidence>
<dbReference type="InterPro" id="IPR050951">
    <property type="entry name" value="Retrovirus_Pol_polyprotein"/>
</dbReference>
<evidence type="ECO:0000259" key="2">
    <source>
        <dbReference type="PROSITE" id="PS50994"/>
    </source>
</evidence>
<evidence type="ECO:0000256" key="1">
    <source>
        <dbReference type="ARBA" id="ARBA00039658"/>
    </source>
</evidence>
<dbReference type="EMBL" id="JBBPFD010000001">
    <property type="protein sequence ID" value="KAK7945555.1"/>
    <property type="molecule type" value="Genomic_DNA"/>
</dbReference>
<dbReference type="Pfam" id="PF00665">
    <property type="entry name" value="rve"/>
    <property type="match status" value="1"/>
</dbReference>
<dbReference type="PROSITE" id="PS50994">
    <property type="entry name" value="INTEGRASE"/>
    <property type="match status" value="1"/>
</dbReference>
<feature type="domain" description="Integrase catalytic" evidence="2">
    <location>
        <begin position="932"/>
        <end position="1089"/>
    </location>
</feature>
<dbReference type="Pfam" id="PF17921">
    <property type="entry name" value="Integrase_H2C2"/>
    <property type="match status" value="1"/>
</dbReference>
<dbReference type="GO" id="GO:0015074">
    <property type="term" value="P:DNA integration"/>
    <property type="evidence" value="ECO:0007669"/>
    <property type="project" value="InterPro"/>
</dbReference>
<dbReference type="Pfam" id="PF14893">
    <property type="entry name" value="PNMA"/>
    <property type="match status" value="1"/>
</dbReference>
<dbReference type="GO" id="GO:0003676">
    <property type="term" value="F:nucleic acid binding"/>
    <property type="evidence" value="ECO:0007669"/>
    <property type="project" value="InterPro"/>
</dbReference>
<gene>
    <name evidence="3" type="ORF">WMY93_001283</name>
</gene>
<dbReference type="Gene3D" id="3.10.20.370">
    <property type="match status" value="1"/>
</dbReference>
<accession>A0AAW0Q4V8</accession>
<comment type="caution">
    <text evidence="3">The sequence shown here is derived from an EMBL/GenBank/DDBJ whole genome shotgun (WGS) entry which is preliminary data.</text>
</comment>
<dbReference type="Gene3D" id="1.10.340.70">
    <property type="match status" value="1"/>
</dbReference>
<proteinExistence type="predicted"/>
<keyword evidence="4" id="KW-1185">Reference proteome</keyword>
<dbReference type="InterPro" id="IPR048270">
    <property type="entry name" value="PNMA_C"/>
</dbReference>
<protein>
    <recommendedName>
        <fullName evidence="1">Gypsy retrotransposon integrase-like protein 1</fullName>
    </recommendedName>
</protein>
<dbReference type="InterPro" id="IPR043502">
    <property type="entry name" value="DNA/RNA_pol_sf"/>
</dbReference>
<dbReference type="Pfam" id="PF17919">
    <property type="entry name" value="RT_RNaseH_2"/>
    <property type="match status" value="1"/>
</dbReference>
<dbReference type="FunFam" id="3.10.20.370:FF:000001">
    <property type="entry name" value="Retrovirus-related Pol polyprotein from transposon 17.6-like protein"/>
    <property type="match status" value="1"/>
</dbReference>
<dbReference type="InterPro" id="IPR012337">
    <property type="entry name" value="RNaseH-like_sf"/>
</dbReference>
<dbReference type="InterPro" id="IPR001584">
    <property type="entry name" value="Integrase_cat-core"/>
</dbReference>
<dbReference type="InterPro" id="IPR041577">
    <property type="entry name" value="RT_RNaseH_2"/>
</dbReference>
<evidence type="ECO:0000313" key="3">
    <source>
        <dbReference type="EMBL" id="KAK7945555.1"/>
    </source>
</evidence>
<dbReference type="SUPFAM" id="SSF56672">
    <property type="entry name" value="DNA/RNA polymerases"/>
    <property type="match status" value="1"/>
</dbReference>
<dbReference type="FunFam" id="1.10.340.70:FF:000001">
    <property type="entry name" value="Retrovirus-related Pol polyprotein from transposon gypsy-like Protein"/>
    <property type="match status" value="1"/>
</dbReference>
<dbReference type="InterPro" id="IPR041588">
    <property type="entry name" value="Integrase_H2C2"/>
</dbReference>
<dbReference type="PANTHER" id="PTHR37984">
    <property type="entry name" value="PROTEIN CBG26694"/>
    <property type="match status" value="1"/>
</dbReference>
<dbReference type="PANTHER" id="PTHR37984:SF15">
    <property type="entry name" value="INTEGRASE CATALYTIC DOMAIN-CONTAINING PROTEIN"/>
    <property type="match status" value="1"/>
</dbReference>
<dbReference type="SUPFAM" id="SSF53098">
    <property type="entry name" value="Ribonuclease H-like"/>
    <property type="match status" value="1"/>
</dbReference>
<sequence>MQSFADGCFVIEVPLQFIGSSKTKTYLADLKQVAKLSGKNYAEVLQEMMAQISESIAELHPADTAKTEEASEEQTITDPHKMAATSSPLLNPAPAPTLTPPASDIVKHLSHDLSADVYIKQLDSAYGTVQDGEELYAKFMDTLQNAGEKPSTYLQRLQVALSLAVSRGGVPEGDVKKHLLNQFCRGCWDNTLISELQLKQKKSSPPPFPELLLLLRTEEDREAAKVQRMKQHLGSTKQKVLSQAQFAYEEEEKGMCAALTTLTKQLTQQMAAIQQQLSALTAIQSQGQQSCAPDPVQPHSLVLSQSRPPVVQNCAGPILSRHVEENCSVCRVAASKAWATVKLPRGLVGSRCTAEIEVAGLNCHCLLDTELETYHCILSEHRVTNFPAKSTSSHLNLNFGDSPITSEWRERVTEKLNAIGEVFSHHDLDFGCTDRVKHHITLHDETPFKQRARPIHPQDIAAVRRHLRELLEAGVIRESTSPFSSPIVVVKKKNGDVSNCDLSWLCGYYRRFIKDYSVIAKPLNDLTRGQTPSRKPKSQVTAKSYCSPNLPFGERWDDSCQHAFERLIEKLSSAPVLGFADPALPYILHTDASTTGLGAALYQEQDGKLRVIAFASRGLSLSESRYPAHKLEFLALKWSVTEKFQDYLYGADFTVVTDSNPLTYILSSAKLDATGHRWLAALSTFSFKLLYRAGKHNYDADALSRRPHAISTEDSPKDHELIHQFVSQHLADADVIAPDVIDAICQSHLVKVTPPDDSCQIGMTLIESLSIKADALPESYISEDHLPVVPALSHSSLKEKQREDPSIRELIHQLETGEKVPPTARAELPELPLLLREWTKLELIDGVLYRKRQDNDTLSYQLVLPEDLRPFVLKSLHDDMGHLGIDRTLDLVRARFYWPRMASDVEQKVKTCGRCVRRKSLPERSAPLVNITTSRPLELLCMDFLSLEPDSSNTRDILVLTDHFTKFAVAIPTPNQKARTVAKCLWDNFIVYYGIPDRIHTDQGQDFESKLIKELCEVAGIQKSRTTPYHPRGNPVERFNRTLLSMLGTLEEKQKSKWKDYVKPLVHAYNCTKNDVTGYAPYELMFGRTPRLPVDMVFGLPLQGTKHKSHSQYVQHLKSRLEESFKIASENALKSAERNKTRFDQRIIPAALEVEDRVLVRNVRLRGKHKLSDKWEHDIFVVVSRAGELPVYKVKPENKDGPLRTLHRDLLLPCGFLPASEESETACEEVPAARPRTRQHNPDPVDSTDYVGSDEELEIVAPLQHNSPAVRFTVEKGRPVPVASSPAKESCPPTLSSVSPVFSAVESEEESSVEEDLAVEAVDENLPADLPELNLPEAEDILTILPADEDPPEESIQPVATAVEPPVATDIVDSDSIPRRSTRQRLPPDRLQYTARGKPFISVVQTLLHSLSDILGVSTSDPVVPSIQVV</sequence>
<dbReference type="Proteomes" id="UP001460270">
    <property type="component" value="Unassembled WGS sequence"/>
</dbReference>
<dbReference type="InterPro" id="IPR036397">
    <property type="entry name" value="RNaseH_sf"/>
</dbReference>
<dbReference type="FunFam" id="3.30.420.10:FF:000269">
    <property type="entry name" value="Uncharacterized protein"/>
    <property type="match status" value="1"/>
</dbReference>